<evidence type="ECO:0000256" key="1">
    <source>
        <dbReference type="ARBA" id="ARBA00004651"/>
    </source>
</evidence>
<organism evidence="9 10">
    <name type="scientific">Serinicoccus hydrothermalis</name>
    <dbReference type="NCBI Taxonomy" id="1758689"/>
    <lineage>
        <taxon>Bacteria</taxon>
        <taxon>Bacillati</taxon>
        <taxon>Actinomycetota</taxon>
        <taxon>Actinomycetes</taxon>
        <taxon>Micrococcales</taxon>
        <taxon>Ornithinimicrobiaceae</taxon>
        <taxon>Serinicoccus</taxon>
    </lineage>
</organism>
<feature type="transmembrane region" description="Helical" evidence="7">
    <location>
        <begin position="292"/>
        <end position="311"/>
    </location>
</feature>
<feature type="domain" description="Acyltransferase 3" evidence="8">
    <location>
        <begin position="5"/>
        <end position="337"/>
    </location>
</feature>
<dbReference type="RefSeq" id="WP_066635536.1">
    <property type="nucleotide sequence ID" value="NZ_CP014989.1"/>
</dbReference>
<accession>A0A1B1N8L5</accession>
<evidence type="ECO:0000256" key="4">
    <source>
        <dbReference type="ARBA" id="ARBA00022692"/>
    </source>
</evidence>
<dbReference type="Pfam" id="PF01757">
    <property type="entry name" value="Acyl_transf_3"/>
    <property type="match status" value="1"/>
</dbReference>
<proteinExistence type="inferred from homology"/>
<dbReference type="STRING" id="1758689.SGUI_0362"/>
<evidence type="ECO:0000256" key="6">
    <source>
        <dbReference type="ARBA" id="ARBA00023136"/>
    </source>
</evidence>
<feature type="transmembrane region" description="Helical" evidence="7">
    <location>
        <begin position="252"/>
        <end position="271"/>
    </location>
</feature>
<sequence>MPGTEWISWLRCVAVYGVVLIHTVGATATAAVEGDPGVPAVDGWVARALDLPLLWVVPVFVMLSGALALDPARFRGSGDFLRRRAGRLVPALVVWNLVYIGYLSLTRSGWWPGPSEALARSLTGGVAPHLYFFWIVLGLSLLTPLLVPWVGRTDRREWVLAGVVAWSVPVLSLWPLGPGGEPVGVTHSAWTWWLPYFGAYLLGWALRGVVLPSRWVPVLVLAVLALSALLTWQWKNPAAPTWLQDWAGAHYYSPTVAVLSVCVYLLAQALVRPGGALSVLTAPRVMAVVDPVGRATLGIFALHFLVLLVGTDTGLLGPPVAPWPVLLLRFLAVCVVTTLLVLAMQRVPVLRRLC</sequence>
<feature type="transmembrane region" description="Helical" evidence="7">
    <location>
        <begin position="89"/>
        <end position="111"/>
    </location>
</feature>
<feature type="transmembrane region" description="Helical" evidence="7">
    <location>
        <begin position="189"/>
        <end position="206"/>
    </location>
</feature>
<name>A0A1B1N8L5_9MICO</name>
<dbReference type="Proteomes" id="UP000092482">
    <property type="component" value="Chromosome"/>
</dbReference>
<gene>
    <name evidence="9" type="ORF">SGUI_0362</name>
</gene>
<evidence type="ECO:0000256" key="7">
    <source>
        <dbReference type="SAM" id="Phobius"/>
    </source>
</evidence>
<keyword evidence="3" id="KW-1003">Cell membrane</keyword>
<feature type="transmembrane region" description="Helical" evidence="7">
    <location>
        <begin position="12"/>
        <end position="32"/>
    </location>
</feature>
<protein>
    <submittedName>
        <fullName evidence="9">Putative integral membrane protein</fullName>
    </submittedName>
</protein>
<dbReference type="OrthoDB" id="1072135at2"/>
<dbReference type="GO" id="GO:0016413">
    <property type="term" value="F:O-acetyltransferase activity"/>
    <property type="evidence" value="ECO:0007669"/>
    <property type="project" value="TreeGrafter"/>
</dbReference>
<dbReference type="AlphaFoldDB" id="A0A1B1N8L5"/>
<feature type="transmembrane region" description="Helical" evidence="7">
    <location>
        <begin position="131"/>
        <end position="151"/>
    </location>
</feature>
<comment type="subcellular location">
    <subcellularLocation>
        <location evidence="1">Cell membrane</location>
        <topology evidence="1">Multi-pass membrane protein</topology>
    </subcellularLocation>
</comment>
<keyword evidence="5 7" id="KW-1133">Transmembrane helix</keyword>
<feature type="transmembrane region" description="Helical" evidence="7">
    <location>
        <begin position="323"/>
        <end position="343"/>
    </location>
</feature>
<evidence type="ECO:0000313" key="9">
    <source>
        <dbReference type="EMBL" id="ANS77758.1"/>
    </source>
</evidence>
<comment type="similarity">
    <text evidence="2">Belongs to the acyltransferase 3 family.</text>
</comment>
<dbReference type="InterPro" id="IPR002656">
    <property type="entry name" value="Acyl_transf_3_dom"/>
</dbReference>
<evidence type="ECO:0000256" key="5">
    <source>
        <dbReference type="ARBA" id="ARBA00022989"/>
    </source>
</evidence>
<feature type="transmembrane region" description="Helical" evidence="7">
    <location>
        <begin position="215"/>
        <end position="232"/>
    </location>
</feature>
<dbReference type="KEGG" id="serj:SGUI_0362"/>
<keyword evidence="10" id="KW-1185">Reference proteome</keyword>
<dbReference type="PANTHER" id="PTHR40074:SF2">
    <property type="entry name" value="O-ACETYLTRANSFERASE WECH"/>
    <property type="match status" value="1"/>
</dbReference>
<evidence type="ECO:0000256" key="3">
    <source>
        <dbReference type="ARBA" id="ARBA00022475"/>
    </source>
</evidence>
<dbReference type="GO" id="GO:0009246">
    <property type="term" value="P:enterobacterial common antigen biosynthetic process"/>
    <property type="evidence" value="ECO:0007669"/>
    <property type="project" value="TreeGrafter"/>
</dbReference>
<keyword evidence="4 7" id="KW-0812">Transmembrane</keyword>
<dbReference type="EMBL" id="CP014989">
    <property type="protein sequence ID" value="ANS77758.1"/>
    <property type="molecule type" value="Genomic_DNA"/>
</dbReference>
<feature type="transmembrane region" description="Helical" evidence="7">
    <location>
        <begin position="158"/>
        <end position="177"/>
    </location>
</feature>
<evidence type="ECO:0000259" key="8">
    <source>
        <dbReference type="Pfam" id="PF01757"/>
    </source>
</evidence>
<reference evidence="9 10" key="1">
    <citation type="submission" date="2016-03" db="EMBL/GenBank/DDBJ databases">
        <title>Shallow-sea hydrothermal system.</title>
        <authorList>
            <person name="Tang K."/>
        </authorList>
    </citation>
    <scope>NUCLEOTIDE SEQUENCE [LARGE SCALE GENOMIC DNA]</scope>
    <source>
        <strain evidence="9 10">JLT9</strain>
    </source>
</reference>
<dbReference type="GO" id="GO:0005886">
    <property type="term" value="C:plasma membrane"/>
    <property type="evidence" value="ECO:0007669"/>
    <property type="project" value="UniProtKB-SubCell"/>
</dbReference>
<feature type="transmembrane region" description="Helical" evidence="7">
    <location>
        <begin position="52"/>
        <end position="69"/>
    </location>
</feature>
<dbReference type="PANTHER" id="PTHR40074">
    <property type="entry name" value="O-ACETYLTRANSFERASE WECH"/>
    <property type="match status" value="1"/>
</dbReference>
<keyword evidence="6 7" id="KW-0472">Membrane</keyword>
<evidence type="ECO:0000256" key="2">
    <source>
        <dbReference type="ARBA" id="ARBA00007400"/>
    </source>
</evidence>
<evidence type="ECO:0000313" key="10">
    <source>
        <dbReference type="Proteomes" id="UP000092482"/>
    </source>
</evidence>